<reference evidence="3 4" key="1">
    <citation type="submission" date="2023-10" db="EMBL/GenBank/DDBJ databases">
        <title>Roseovarius strain S88 nov., isolated from a marine algae.</title>
        <authorList>
            <person name="Lee M.W."/>
            <person name="Lee J.K."/>
            <person name="Kim J.M."/>
            <person name="Choi D.G."/>
            <person name="Baek J.H."/>
            <person name="Bayburt H."/>
            <person name="Jung J.J."/>
            <person name="Han D.M."/>
            <person name="Jeon C.O."/>
        </authorList>
    </citation>
    <scope>NUCLEOTIDE SEQUENCE [LARGE SCALE GENOMIC DNA]</scope>
    <source>
        <strain evidence="3 4">S88</strain>
    </source>
</reference>
<gene>
    <name evidence="3" type="ORF">RZ517_10490</name>
</gene>
<keyword evidence="4" id="KW-1185">Reference proteome</keyword>
<dbReference type="RefSeq" id="WP_338548186.1">
    <property type="nucleotide sequence ID" value="NZ_CP146069.1"/>
</dbReference>
<accession>A0ABZ2HGB5</accession>
<evidence type="ECO:0000256" key="2">
    <source>
        <dbReference type="SAM" id="SignalP"/>
    </source>
</evidence>
<evidence type="ECO:0000256" key="1">
    <source>
        <dbReference type="SAM" id="Phobius"/>
    </source>
</evidence>
<dbReference type="InterPro" id="IPR022472">
    <property type="entry name" value="VPLPA-CTERM"/>
</dbReference>
<name>A0ABZ2HGB5_9RHOB</name>
<keyword evidence="2" id="KW-0732">Signal</keyword>
<feature type="signal peptide" evidence="2">
    <location>
        <begin position="1"/>
        <end position="27"/>
    </location>
</feature>
<feature type="chain" id="PRO_5047236007" evidence="2">
    <location>
        <begin position="28"/>
        <end position="192"/>
    </location>
</feature>
<organism evidence="3 4">
    <name type="scientific">Roseovarius phycicola</name>
    <dbReference type="NCBI Taxonomy" id="3080976"/>
    <lineage>
        <taxon>Bacteria</taxon>
        <taxon>Pseudomonadati</taxon>
        <taxon>Pseudomonadota</taxon>
        <taxon>Alphaproteobacteria</taxon>
        <taxon>Rhodobacterales</taxon>
        <taxon>Roseobacteraceae</taxon>
        <taxon>Roseovarius</taxon>
    </lineage>
</organism>
<evidence type="ECO:0000313" key="4">
    <source>
        <dbReference type="Proteomes" id="UP001364156"/>
    </source>
</evidence>
<keyword evidence="1" id="KW-0812">Transmembrane</keyword>
<evidence type="ECO:0000313" key="3">
    <source>
        <dbReference type="EMBL" id="WWR45239.1"/>
    </source>
</evidence>
<feature type="transmembrane region" description="Helical" evidence="1">
    <location>
        <begin position="168"/>
        <end position="187"/>
    </location>
</feature>
<keyword evidence="1" id="KW-0472">Membrane</keyword>
<keyword evidence="1" id="KW-1133">Transmembrane helix</keyword>
<dbReference type="Proteomes" id="UP001364156">
    <property type="component" value="Chromosome"/>
</dbReference>
<protein>
    <submittedName>
        <fullName evidence="3">VPLPA-CTERM sorting domain-containing protein</fullName>
    </submittedName>
</protein>
<sequence>MNLIKETVKLASAGLTAVLITASTAGAITVANFSAEFDDADDLLRLSGDITSTFSTFNEIVFDWDGSLNNFDFSVASLLSSNIGGTLSAPAGGVSGGAFGVSGIVGQPLSAPLSFDFLVSIVGAGANFLSEQVDVGVCDDCTPGFIGGEVANDVGTPKRADLSAPAPVPLPAAAWMLIAALGSLFAIRKRAG</sequence>
<dbReference type="NCBIfam" id="TIGR03370">
    <property type="entry name" value="VPLPA-CTERM"/>
    <property type="match status" value="1"/>
</dbReference>
<proteinExistence type="predicted"/>
<dbReference type="EMBL" id="CP146069">
    <property type="protein sequence ID" value="WWR45239.1"/>
    <property type="molecule type" value="Genomic_DNA"/>
</dbReference>